<sequence>MNNTLRHKDLKRSLREKVFKMRGALQPEVRRSHDEAIMRRLFELEEFKRARKVLFYASFRTEVNTELMIARALELGKTVILPRVNREEKRLTKHVINGLEELVPGHMGIPEPDMEKHPEVKVEDIHMLVIPGLAFDPTGLRVGHGGGYYDKILHRIKGDRTIAALAFELQVFRSVPGEPHDIPVDYILTEERTINCHG</sequence>
<name>A0A0F9PLY6_9ZZZZ</name>
<dbReference type="GO" id="GO:0005524">
    <property type="term" value="F:ATP binding"/>
    <property type="evidence" value="ECO:0007669"/>
    <property type="project" value="UniProtKB-KW"/>
</dbReference>
<evidence type="ECO:0000256" key="3">
    <source>
        <dbReference type="ARBA" id="ARBA00022840"/>
    </source>
</evidence>
<dbReference type="Gene3D" id="3.40.50.10420">
    <property type="entry name" value="NagB/RpiA/CoA transferase-like"/>
    <property type="match status" value="1"/>
</dbReference>
<dbReference type="GO" id="GO:0009396">
    <property type="term" value="P:folic acid-containing compound biosynthetic process"/>
    <property type="evidence" value="ECO:0007669"/>
    <property type="project" value="TreeGrafter"/>
</dbReference>
<keyword evidence="2" id="KW-0547">Nucleotide-binding</keyword>
<reference evidence="4" key="1">
    <citation type="journal article" date="2015" name="Nature">
        <title>Complex archaea that bridge the gap between prokaryotes and eukaryotes.</title>
        <authorList>
            <person name="Spang A."/>
            <person name="Saw J.H."/>
            <person name="Jorgensen S.L."/>
            <person name="Zaremba-Niedzwiedzka K."/>
            <person name="Martijn J."/>
            <person name="Lind A.E."/>
            <person name="van Eijk R."/>
            <person name="Schleper C."/>
            <person name="Guy L."/>
            <person name="Ettema T.J."/>
        </authorList>
    </citation>
    <scope>NUCLEOTIDE SEQUENCE</scope>
</reference>
<protein>
    <recommendedName>
        <fullName evidence="5">5-formyltetrahydrofolate cyclo-ligase</fullName>
    </recommendedName>
</protein>
<dbReference type="NCBIfam" id="TIGR02727">
    <property type="entry name" value="MTHFS_bact"/>
    <property type="match status" value="1"/>
</dbReference>
<dbReference type="GO" id="GO:0035999">
    <property type="term" value="P:tetrahydrofolate interconversion"/>
    <property type="evidence" value="ECO:0007669"/>
    <property type="project" value="TreeGrafter"/>
</dbReference>
<accession>A0A0F9PLY6</accession>
<evidence type="ECO:0000256" key="2">
    <source>
        <dbReference type="ARBA" id="ARBA00022741"/>
    </source>
</evidence>
<dbReference type="SUPFAM" id="SSF100950">
    <property type="entry name" value="NagB/RpiA/CoA transferase-like"/>
    <property type="match status" value="1"/>
</dbReference>
<dbReference type="GO" id="GO:0030272">
    <property type="term" value="F:5-formyltetrahydrofolate cyclo-ligase activity"/>
    <property type="evidence" value="ECO:0007669"/>
    <property type="project" value="TreeGrafter"/>
</dbReference>
<dbReference type="InterPro" id="IPR002698">
    <property type="entry name" value="FTHF_cligase"/>
</dbReference>
<evidence type="ECO:0000313" key="4">
    <source>
        <dbReference type="EMBL" id="KKN02056.1"/>
    </source>
</evidence>
<dbReference type="EMBL" id="LAZR01005187">
    <property type="protein sequence ID" value="KKN02056.1"/>
    <property type="molecule type" value="Genomic_DNA"/>
</dbReference>
<dbReference type="PIRSF" id="PIRSF006806">
    <property type="entry name" value="FTHF_cligase"/>
    <property type="match status" value="1"/>
</dbReference>
<evidence type="ECO:0008006" key="5">
    <source>
        <dbReference type="Google" id="ProtNLM"/>
    </source>
</evidence>
<comment type="caution">
    <text evidence="4">The sequence shown here is derived from an EMBL/GenBank/DDBJ whole genome shotgun (WGS) entry which is preliminary data.</text>
</comment>
<dbReference type="InterPro" id="IPR024185">
    <property type="entry name" value="FTHF_cligase-like_sf"/>
</dbReference>
<dbReference type="Pfam" id="PF01812">
    <property type="entry name" value="5-FTHF_cyc-lig"/>
    <property type="match status" value="1"/>
</dbReference>
<dbReference type="AlphaFoldDB" id="A0A0F9PLY6"/>
<gene>
    <name evidence="4" type="ORF">LCGC14_1121580</name>
</gene>
<comment type="similarity">
    <text evidence="1">Belongs to the 5-formyltetrahydrofolate cyclo-ligase family.</text>
</comment>
<proteinExistence type="inferred from homology"/>
<dbReference type="InterPro" id="IPR037171">
    <property type="entry name" value="NagB/RpiA_transferase-like"/>
</dbReference>
<evidence type="ECO:0000256" key="1">
    <source>
        <dbReference type="ARBA" id="ARBA00010638"/>
    </source>
</evidence>
<organism evidence="4">
    <name type="scientific">marine sediment metagenome</name>
    <dbReference type="NCBI Taxonomy" id="412755"/>
    <lineage>
        <taxon>unclassified sequences</taxon>
        <taxon>metagenomes</taxon>
        <taxon>ecological metagenomes</taxon>
    </lineage>
</organism>
<dbReference type="PANTHER" id="PTHR23407">
    <property type="entry name" value="ATPASE INHIBITOR/5-FORMYLTETRAHYDROFOLATE CYCLO-LIGASE"/>
    <property type="match status" value="1"/>
</dbReference>
<keyword evidence="3" id="KW-0067">ATP-binding</keyword>
<dbReference type="PANTHER" id="PTHR23407:SF1">
    <property type="entry name" value="5-FORMYLTETRAHYDROFOLATE CYCLO-LIGASE"/>
    <property type="match status" value="1"/>
</dbReference>